<keyword evidence="2" id="KW-1185">Reference proteome</keyword>
<reference evidence="1" key="1">
    <citation type="submission" date="2023-08" db="EMBL/GenBank/DDBJ databases">
        <authorList>
            <person name="Alioto T."/>
            <person name="Alioto T."/>
            <person name="Gomez Garrido J."/>
        </authorList>
    </citation>
    <scope>NUCLEOTIDE SEQUENCE</scope>
</reference>
<dbReference type="AlphaFoldDB" id="A0AA36FE33"/>
<dbReference type="Proteomes" id="UP001162480">
    <property type="component" value="Chromosome 15"/>
</dbReference>
<evidence type="ECO:0000313" key="1">
    <source>
        <dbReference type="EMBL" id="CAI9733804.1"/>
    </source>
</evidence>
<proteinExistence type="predicted"/>
<gene>
    <name evidence="1" type="ORF">OCTVUL_1B006966</name>
</gene>
<name>A0AA36FE33_OCTVU</name>
<protein>
    <submittedName>
        <fullName evidence="1">Uncharacterized protein</fullName>
    </submittedName>
</protein>
<dbReference type="EMBL" id="OX597828">
    <property type="protein sequence ID" value="CAI9733804.1"/>
    <property type="molecule type" value="Genomic_DNA"/>
</dbReference>
<sequence>MLIHEILGQIMLRARYYIHGHIALSQNRFYEINAIVNVQFLQSKMKGYIICFLIFLDLPYTSSAEKSYTESQLMKYRSRDHAWENFFMSWETCSHIDDFKKKLAYSHMIIMDAMDKVWDEPYIKRLLLFPIYHFKQYETNTFKNAMDCFQNTFADPFTLTNAKESKRRKRSVRSKRNIASLGKAALNLLSDSFSGFLLNTVSEGLLGILGIGDNAGSSSSATQVQDVNEWRDMEVTNDDITVLLLEDLRFLRSFKFVMQDFEKYVLDCLDKDRKMTIAEHKFCNIKSKSLDKHDQESNPGPESG</sequence>
<accession>A0AA36FE33</accession>
<evidence type="ECO:0000313" key="2">
    <source>
        <dbReference type="Proteomes" id="UP001162480"/>
    </source>
</evidence>
<organism evidence="1 2">
    <name type="scientific">Octopus vulgaris</name>
    <name type="common">Common octopus</name>
    <dbReference type="NCBI Taxonomy" id="6645"/>
    <lineage>
        <taxon>Eukaryota</taxon>
        <taxon>Metazoa</taxon>
        <taxon>Spiralia</taxon>
        <taxon>Lophotrochozoa</taxon>
        <taxon>Mollusca</taxon>
        <taxon>Cephalopoda</taxon>
        <taxon>Coleoidea</taxon>
        <taxon>Octopodiformes</taxon>
        <taxon>Octopoda</taxon>
        <taxon>Incirrata</taxon>
        <taxon>Octopodidae</taxon>
        <taxon>Octopus</taxon>
    </lineage>
</organism>